<evidence type="ECO:0000313" key="1">
    <source>
        <dbReference type="EMBL" id="KAF2407037.1"/>
    </source>
</evidence>
<dbReference type="InterPro" id="IPR010323">
    <property type="entry name" value="DUF924"/>
</dbReference>
<dbReference type="EMBL" id="JXDI01000002">
    <property type="protein sequence ID" value="KAF2407037.1"/>
    <property type="molecule type" value="Genomic_DNA"/>
</dbReference>
<gene>
    <name evidence="1" type="ORF">PSAN_39650</name>
</gene>
<dbReference type="Proteomes" id="UP000748067">
    <property type="component" value="Unassembled WGS sequence"/>
</dbReference>
<dbReference type="SUPFAM" id="SSF48452">
    <property type="entry name" value="TPR-like"/>
    <property type="match status" value="1"/>
</dbReference>
<dbReference type="RefSeq" id="WP_408003394.1">
    <property type="nucleotide sequence ID" value="NZ_JXDI01000002.1"/>
</dbReference>
<dbReference type="Gene3D" id="1.25.40.10">
    <property type="entry name" value="Tetratricopeptide repeat domain"/>
    <property type="match status" value="1"/>
</dbReference>
<name>A0ABQ6ZRP0_9PSED</name>
<dbReference type="InterPro" id="IPR011990">
    <property type="entry name" value="TPR-like_helical_dom_sf"/>
</dbReference>
<comment type="caution">
    <text evidence="1">The sequence shown here is derived from an EMBL/GenBank/DDBJ whole genome shotgun (WGS) entry which is preliminary data.</text>
</comment>
<proteinExistence type="predicted"/>
<reference evidence="1 2" key="1">
    <citation type="submission" date="2015-01" db="EMBL/GenBank/DDBJ databases">
        <title>Genome Sequence of Pseudomonas antarctica CMS 35.</title>
        <authorList>
            <person name="Voget S."/>
            <person name="Chow J."/>
            <person name="Daniel R."/>
            <person name="Streit W."/>
        </authorList>
    </citation>
    <scope>NUCLEOTIDE SEQUENCE [LARGE SCALE GENOMIC DNA]</scope>
    <source>
        <strain evidence="1 2">CMS 35</strain>
    </source>
</reference>
<evidence type="ECO:0000313" key="2">
    <source>
        <dbReference type="Proteomes" id="UP000748067"/>
    </source>
</evidence>
<dbReference type="Pfam" id="PF06041">
    <property type="entry name" value="DUF924"/>
    <property type="match status" value="1"/>
</dbReference>
<organism evidence="1 2">
    <name type="scientific">Pseudomonas antarctica</name>
    <dbReference type="NCBI Taxonomy" id="219572"/>
    <lineage>
        <taxon>Bacteria</taxon>
        <taxon>Pseudomonadati</taxon>
        <taxon>Pseudomonadota</taxon>
        <taxon>Gammaproteobacteria</taxon>
        <taxon>Pseudomonadales</taxon>
        <taxon>Pseudomonadaceae</taxon>
        <taxon>Pseudomonas</taxon>
    </lineage>
</organism>
<sequence length="97" mass="10694">MRLILNESWARQSSGFGNCSQTFIIRDLPLNTDDIAFNGPYGDCPASSLPLASAYPWAKEPANIIEWFGRFPHRNAVLGLTATDQESECLTVRGFTG</sequence>
<protein>
    <submittedName>
        <fullName evidence="1">Uncharacterized protein</fullName>
    </submittedName>
</protein>
<accession>A0ABQ6ZRP0</accession>
<keyword evidence="2" id="KW-1185">Reference proteome</keyword>